<dbReference type="InterPro" id="IPR002941">
    <property type="entry name" value="DNA_methylase_N4/N6"/>
</dbReference>
<evidence type="ECO:0000259" key="7">
    <source>
        <dbReference type="Pfam" id="PF01555"/>
    </source>
</evidence>
<dbReference type="AlphaFoldDB" id="A0AAU7X881"/>
<dbReference type="REBASE" id="839677">
    <property type="entry name" value="M.AbaS20ORF19045P"/>
</dbReference>
<comment type="catalytic activity">
    <reaction evidence="6">
        <text>a 2'-deoxyadenosine in DNA + S-adenosyl-L-methionine = an N(6)-methyl-2'-deoxyadenosine in DNA + S-adenosyl-L-homocysteine + H(+)</text>
        <dbReference type="Rhea" id="RHEA:15197"/>
        <dbReference type="Rhea" id="RHEA-COMP:12418"/>
        <dbReference type="Rhea" id="RHEA-COMP:12419"/>
        <dbReference type="ChEBI" id="CHEBI:15378"/>
        <dbReference type="ChEBI" id="CHEBI:57856"/>
        <dbReference type="ChEBI" id="CHEBI:59789"/>
        <dbReference type="ChEBI" id="CHEBI:90615"/>
        <dbReference type="ChEBI" id="CHEBI:90616"/>
        <dbReference type="EC" id="2.1.1.72"/>
    </reaction>
</comment>
<evidence type="ECO:0000256" key="5">
    <source>
        <dbReference type="ARBA" id="ARBA00022691"/>
    </source>
</evidence>
<dbReference type="Pfam" id="PF01555">
    <property type="entry name" value="N6_N4_Mtase"/>
    <property type="match status" value="1"/>
</dbReference>
<evidence type="ECO:0000256" key="4">
    <source>
        <dbReference type="ARBA" id="ARBA00022679"/>
    </source>
</evidence>
<name>A0AAU7X881_9HYPH</name>
<comment type="similarity">
    <text evidence="1">Belongs to the N(4)/N(6)-methyltransferase family.</text>
</comment>
<dbReference type="InterPro" id="IPR002295">
    <property type="entry name" value="N4/N6-MTase_EcoPI_Mod-like"/>
</dbReference>
<dbReference type="PROSITE" id="PS00092">
    <property type="entry name" value="N6_MTASE"/>
    <property type="match status" value="1"/>
</dbReference>
<keyword evidence="4 8" id="KW-0808">Transferase</keyword>
<organism evidence="8">
    <name type="scientific">Methyloraptor flagellatus</name>
    <dbReference type="NCBI Taxonomy" id="3162530"/>
    <lineage>
        <taxon>Bacteria</taxon>
        <taxon>Pseudomonadati</taxon>
        <taxon>Pseudomonadota</taxon>
        <taxon>Alphaproteobacteria</taxon>
        <taxon>Hyphomicrobiales</taxon>
        <taxon>Ancalomicrobiaceae</taxon>
        <taxon>Methyloraptor</taxon>
    </lineage>
</organism>
<dbReference type="EC" id="2.1.1.72" evidence="2"/>
<dbReference type="GO" id="GO:0003677">
    <property type="term" value="F:DNA binding"/>
    <property type="evidence" value="ECO:0007669"/>
    <property type="project" value="InterPro"/>
</dbReference>
<accession>A0AAU7X881</accession>
<sequence length="542" mass="59640">MPTLDWIGKKAVVNHHRDVPYRLIHCDKDKSVGDPDAGNLLVQGDNLEALKALLPYYAGKVKCIYIDPPYNTGNEGWVYNDNVNSPEIKAWLGATVGKEAEDLSRHDKWLCMMYPRLRLLKEFLSEDGSIFVSMDDSESGSLRMVLDEVFGRGNFLASIIWQKVFSPKNSAQFFSDDHDYIYAYAKNIGLCQMGLLARSAEQDARYTNPDNDPRGPWTSGDFSARNFYGEGTYAVETPSGRVIPGPPTGMYWRVSKSKMKELDADGRVWWGETKDNVPRLKRFLSEVKQGVVPQTLWFYKDVGHTQEAKKELLETVSFEDSASVFITPKPTRLMKRIIEISTEPGDIVMDSFAGSGTTGVAVARQGGGRRYILIEMEPSICQNVTAERLSRVIAGYDKGRANGTKEHVEGAGGGFRFCTLGEPLFDADGNVSPAVTYPDLAAHVFFCETGSPIPRRADGSSSLIGTFQGRAIYLLHATDSAGVASTAAGNVLTGSMLDALPLPETGFTGARVVYAEGCTVPDDRLSRLGVTFKQIPYQIEGL</sequence>
<dbReference type="GO" id="GO:0032259">
    <property type="term" value="P:methylation"/>
    <property type="evidence" value="ECO:0007669"/>
    <property type="project" value="UniProtKB-KW"/>
</dbReference>
<evidence type="ECO:0000313" key="8">
    <source>
        <dbReference type="EMBL" id="XBY44118.1"/>
    </source>
</evidence>
<evidence type="ECO:0000256" key="1">
    <source>
        <dbReference type="ARBA" id="ARBA00006594"/>
    </source>
</evidence>
<evidence type="ECO:0000256" key="6">
    <source>
        <dbReference type="ARBA" id="ARBA00047942"/>
    </source>
</evidence>
<reference evidence="8" key="1">
    <citation type="submission" date="2024-06" db="EMBL/GenBank/DDBJ databases">
        <title>Methylostella associata gen. nov., sp. nov., a novel Ancalomicrobiaceae-affiliated facultatively methylotrophic bacteria that feed on methanotrophs of the genus Methylococcus.</title>
        <authorList>
            <person name="Saltykova V."/>
            <person name="Danilova O.V."/>
            <person name="Oshkin I.Y."/>
            <person name="Belova S.E."/>
            <person name="Pimenov N.V."/>
            <person name="Dedysh S.N."/>
        </authorList>
    </citation>
    <scope>NUCLEOTIDE SEQUENCE</scope>
    <source>
        <strain evidence="8">S20</strain>
    </source>
</reference>
<evidence type="ECO:0000256" key="3">
    <source>
        <dbReference type="ARBA" id="ARBA00022603"/>
    </source>
</evidence>
<dbReference type="SUPFAM" id="SSF53335">
    <property type="entry name" value="S-adenosyl-L-methionine-dependent methyltransferases"/>
    <property type="match status" value="1"/>
</dbReference>
<dbReference type="GO" id="GO:0009007">
    <property type="term" value="F:site-specific DNA-methyltransferase (adenine-specific) activity"/>
    <property type="evidence" value="ECO:0007669"/>
    <property type="project" value="UniProtKB-EC"/>
</dbReference>
<dbReference type="GO" id="GO:0008170">
    <property type="term" value="F:N-methyltransferase activity"/>
    <property type="evidence" value="ECO:0007669"/>
    <property type="project" value="InterPro"/>
</dbReference>
<feature type="domain" description="DNA methylase N-4/N-6" evidence="7">
    <location>
        <begin position="61"/>
        <end position="382"/>
    </location>
</feature>
<dbReference type="Gene3D" id="3.40.50.150">
    <property type="entry name" value="Vaccinia Virus protein VP39"/>
    <property type="match status" value="1"/>
</dbReference>
<protein>
    <recommendedName>
        <fullName evidence="2">site-specific DNA-methyltransferase (adenine-specific)</fullName>
        <ecNumber evidence="2">2.1.1.72</ecNumber>
    </recommendedName>
</protein>
<gene>
    <name evidence="8" type="ORF">ABS361_19045</name>
</gene>
<dbReference type="PRINTS" id="PR00506">
    <property type="entry name" value="D21N6MTFRASE"/>
</dbReference>
<proteinExistence type="inferred from homology"/>
<dbReference type="InterPro" id="IPR029063">
    <property type="entry name" value="SAM-dependent_MTases_sf"/>
</dbReference>
<keyword evidence="5" id="KW-0949">S-adenosyl-L-methionine</keyword>
<keyword evidence="3 8" id="KW-0489">Methyltransferase</keyword>
<dbReference type="InterPro" id="IPR002052">
    <property type="entry name" value="DNA_methylase_N6_adenine_CS"/>
</dbReference>
<dbReference type="KEGG" id="mflg:ABS361_19045"/>
<evidence type="ECO:0000256" key="2">
    <source>
        <dbReference type="ARBA" id="ARBA00011900"/>
    </source>
</evidence>
<dbReference type="RefSeq" id="WP_407049212.1">
    <property type="nucleotide sequence ID" value="NZ_CP158568.1"/>
</dbReference>
<dbReference type="EMBL" id="CP158568">
    <property type="protein sequence ID" value="XBY44118.1"/>
    <property type="molecule type" value="Genomic_DNA"/>
</dbReference>